<dbReference type="AlphaFoldDB" id="A0A3P7KFT4"/>
<dbReference type="EMBL" id="UYYB01003363">
    <property type="protein sequence ID" value="VDM66642.1"/>
    <property type="molecule type" value="Genomic_DNA"/>
</dbReference>
<organism evidence="3 4">
    <name type="scientific">Strongylus vulgaris</name>
    <name type="common">Blood worm</name>
    <dbReference type="NCBI Taxonomy" id="40348"/>
    <lineage>
        <taxon>Eukaryota</taxon>
        <taxon>Metazoa</taxon>
        <taxon>Ecdysozoa</taxon>
        <taxon>Nematoda</taxon>
        <taxon>Chromadorea</taxon>
        <taxon>Rhabditida</taxon>
        <taxon>Rhabditina</taxon>
        <taxon>Rhabditomorpha</taxon>
        <taxon>Strongyloidea</taxon>
        <taxon>Strongylidae</taxon>
        <taxon>Strongylus</taxon>
    </lineage>
</organism>
<accession>A0A3P7KFT4</accession>
<evidence type="ECO:0000256" key="1">
    <source>
        <dbReference type="SAM" id="MobiDB-lite"/>
    </source>
</evidence>
<keyword evidence="2" id="KW-0732">Signal</keyword>
<sequence length="375" mass="41641">MRIVYTLGLVVLISWGYQVQTQITPDCDLEFASSALGIVQAHINDPMRLAHVEAILFSCNKSRMQKLAEISVFLLEKGTFPSRAMEEIRKLGLLVNEEKKKWLEQFRKRMPTNLGKTVDDVAQILLNNSLSGNEKVMGFTNTVGALPREYRRTLEDVFKQGTIPAQINPVPAEIGVHHNNGATVHVEPEHEATENHANTPAPFPIEKDKDEISQVSELEIPSSTIIRRSDTPPMENSAKPFSPLQQKLQPIKPINQKSSYPGDGLLDATDKSRRESKESTFHLGAFNAPVKPIASFNSDKPSSVGHVHRQADIAQMDDSDLLNPRSSILSDAVRLLEKTIPLIKTGSSPAVAKDFRRLSPFTFSQPDQTRNPLVG</sequence>
<feature type="chain" id="PRO_5018002829" evidence="2">
    <location>
        <begin position="22"/>
        <end position="375"/>
    </location>
</feature>
<proteinExistence type="predicted"/>
<evidence type="ECO:0000313" key="4">
    <source>
        <dbReference type="Proteomes" id="UP000270094"/>
    </source>
</evidence>
<feature type="compositionally biased region" description="Polar residues" evidence="1">
    <location>
        <begin position="213"/>
        <end position="226"/>
    </location>
</feature>
<dbReference type="OrthoDB" id="5876065at2759"/>
<name>A0A3P7KFT4_STRVU</name>
<evidence type="ECO:0000313" key="3">
    <source>
        <dbReference type="EMBL" id="VDM66642.1"/>
    </source>
</evidence>
<dbReference type="Proteomes" id="UP000270094">
    <property type="component" value="Unassembled WGS sequence"/>
</dbReference>
<feature type="region of interest" description="Disordered" evidence="1">
    <location>
        <begin position="213"/>
        <end position="276"/>
    </location>
</feature>
<keyword evidence="4" id="KW-1185">Reference proteome</keyword>
<protein>
    <submittedName>
        <fullName evidence="3">Uncharacterized protein</fullName>
    </submittedName>
</protein>
<evidence type="ECO:0000256" key="2">
    <source>
        <dbReference type="SAM" id="SignalP"/>
    </source>
</evidence>
<feature type="region of interest" description="Disordered" evidence="1">
    <location>
        <begin position="188"/>
        <end position="207"/>
    </location>
</feature>
<gene>
    <name evidence="3" type="ORF">SVUK_LOCUS1640</name>
</gene>
<feature type="signal peptide" evidence="2">
    <location>
        <begin position="1"/>
        <end position="21"/>
    </location>
</feature>
<reference evidence="3 4" key="1">
    <citation type="submission" date="2018-11" db="EMBL/GenBank/DDBJ databases">
        <authorList>
            <consortium name="Pathogen Informatics"/>
        </authorList>
    </citation>
    <scope>NUCLEOTIDE SEQUENCE [LARGE SCALE GENOMIC DNA]</scope>
</reference>